<feature type="transmembrane region" description="Helical" evidence="6">
    <location>
        <begin position="371"/>
        <end position="393"/>
    </location>
</feature>
<proteinExistence type="predicted"/>
<dbReference type="NCBIfam" id="NF038403">
    <property type="entry name" value="perm_prefix_1"/>
    <property type="match status" value="1"/>
</dbReference>
<evidence type="ECO:0000256" key="5">
    <source>
        <dbReference type="ARBA" id="ARBA00023136"/>
    </source>
</evidence>
<keyword evidence="2 6" id="KW-0812">Transmembrane</keyword>
<feature type="transmembrane region" description="Helical" evidence="6">
    <location>
        <begin position="205"/>
        <end position="221"/>
    </location>
</feature>
<evidence type="ECO:0000256" key="4">
    <source>
        <dbReference type="ARBA" id="ARBA00022989"/>
    </source>
</evidence>
<dbReference type="Pfam" id="PF01098">
    <property type="entry name" value="FTSW_RODA_SPOVE"/>
    <property type="match status" value="1"/>
</dbReference>
<dbReference type="RefSeq" id="WP_166149001.1">
    <property type="nucleotide sequence ID" value="NZ_JAAOIW010000003.1"/>
</dbReference>
<comment type="subcellular location">
    <subcellularLocation>
        <location evidence="1">Membrane</location>
        <topology evidence="1">Multi-pass membrane protein</topology>
    </subcellularLocation>
</comment>
<evidence type="ECO:0000313" key="8">
    <source>
        <dbReference type="Proteomes" id="UP001165962"/>
    </source>
</evidence>
<dbReference type="PANTHER" id="PTHR30474:SF1">
    <property type="entry name" value="PEPTIDOGLYCAN GLYCOSYLTRANSFERASE MRDB"/>
    <property type="match status" value="1"/>
</dbReference>
<keyword evidence="3" id="KW-0133">Cell shape</keyword>
<evidence type="ECO:0000256" key="1">
    <source>
        <dbReference type="ARBA" id="ARBA00004141"/>
    </source>
</evidence>
<evidence type="ECO:0000313" key="7">
    <source>
        <dbReference type="EMBL" id="NHN30225.1"/>
    </source>
</evidence>
<evidence type="ECO:0000256" key="6">
    <source>
        <dbReference type="SAM" id="Phobius"/>
    </source>
</evidence>
<sequence length="436" mass="49121">MSRFRHHEQVRQFLNEVCKPVQAKAAHRDIKLELESHLADKIDEYLAAGVEQAVAIDKAILDMGSAVDIGNQLHKVHKPRIEWSLLGFIALFVALGMLAMYAVELADPNRTNGTFLSKVVYSGIGVCVMLALRLWDYRKLLPFSWHFYRLTLLVMGWVLLFGQQVNGAPFLRIGSTTINFLSASPYLLIVFLAGIMMSKWKQQHFLVKLAMYVVIPFLLYQKGHANASMFIYTAGFVVLLFSIRKGNKQFLGYGLASFVVLNLLDVWSSPHKIERLRSFLNPYSDPMDSGYTIVQSLEAIQAGGWWGQGFAVSRQALPGIQNEMLFSYMIYSLGWVTGIVLWFISLLFLIRLAGTARRVKEPYGKLIVKGLLAVFAIQFVWSMLMPLGILPFFSLSLPFISHGGTLTLIQMAAVGIILGVYRQKDIARFPENLEIS</sequence>
<organism evidence="7 8">
    <name type="scientific">Paenibacillus agricola</name>
    <dbReference type="NCBI Taxonomy" id="2716264"/>
    <lineage>
        <taxon>Bacteria</taxon>
        <taxon>Bacillati</taxon>
        <taxon>Bacillota</taxon>
        <taxon>Bacilli</taxon>
        <taxon>Bacillales</taxon>
        <taxon>Paenibacillaceae</taxon>
        <taxon>Paenibacillus</taxon>
    </lineage>
</organism>
<keyword evidence="4 6" id="KW-1133">Transmembrane helix</keyword>
<feature type="transmembrane region" description="Helical" evidence="6">
    <location>
        <begin position="227"/>
        <end position="243"/>
    </location>
</feature>
<dbReference type="InterPro" id="IPR001182">
    <property type="entry name" value="FtsW/RodA"/>
</dbReference>
<keyword evidence="8" id="KW-1185">Reference proteome</keyword>
<feature type="transmembrane region" description="Helical" evidence="6">
    <location>
        <begin position="250"/>
        <end position="268"/>
    </location>
</feature>
<protein>
    <submittedName>
        <fullName evidence="7">FtsW/RodA/SpoVE family cell cycle protein</fullName>
    </submittedName>
</protein>
<dbReference type="PANTHER" id="PTHR30474">
    <property type="entry name" value="CELL CYCLE PROTEIN"/>
    <property type="match status" value="1"/>
</dbReference>
<feature type="transmembrane region" description="Helical" evidence="6">
    <location>
        <begin position="115"/>
        <end position="135"/>
    </location>
</feature>
<evidence type="ECO:0000256" key="2">
    <source>
        <dbReference type="ARBA" id="ARBA00022692"/>
    </source>
</evidence>
<name>A0ABX0J8Y7_9BACL</name>
<evidence type="ECO:0000256" key="3">
    <source>
        <dbReference type="ARBA" id="ARBA00022960"/>
    </source>
</evidence>
<reference evidence="7" key="1">
    <citation type="submission" date="2020-03" db="EMBL/GenBank/DDBJ databases">
        <title>Draft sequencing of Paenibacilllus sp. S3N08.</title>
        <authorList>
            <person name="Kim D.-U."/>
        </authorList>
    </citation>
    <scope>NUCLEOTIDE SEQUENCE</scope>
    <source>
        <strain evidence="7">S3N08</strain>
    </source>
</reference>
<dbReference type="EMBL" id="JAAOIW010000003">
    <property type="protein sequence ID" value="NHN30225.1"/>
    <property type="molecule type" value="Genomic_DNA"/>
</dbReference>
<keyword evidence="5 6" id="KW-0472">Membrane</keyword>
<comment type="caution">
    <text evidence="7">The sequence shown here is derived from an EMBL/GenBank/DDBJ whole genome shotgun (WGS) entry which is preliminary data.</text>
</comment>
<feature type="transmembrane region" description="Helical" evidence="6">
    <location>
        <begin position="399"/>
        <end position="421"/>
    </location>
</feature>
<feature type="transmembrane region" description="Helical" evidence="6">
    <location>
        <begin position="83"/>
        <end position="103"/>
    </location>
</feature>
<dbReference type="Proteomes" id="UP001165962">
    <property type="component" value="Unassembled WGS sequence"/>
</dbReference>
<accession>A0ABX0J8Y7</accession>
<feature type="transmembrane region" description="Helical" evidence="6">
    <location>
        <begin position="147"/>
        <end position="165"/>
    </location>
</feature>
<gene>
    <name evidence="7" type="ORF">G9U52_10305</name>
</gene>
<feature type="transmembrane region" description="Helical" evidence="6">
    <location>
        <begin position="328"/>
        <end position="350"/>
    </location>
</feature>
<feature type="transmembrane region" description="Helical" evidence="6">
    <location>
        <begin position="177"/>
        <end position="198"/>
    </location>
</feature>
<dbReference type="InterPro" id="IPR047928">
    <property type="entry name" value="Perm_prefix_1"/>
</dbReference>